<proteinExistence type="predicted"/>
<evidence type="ECO:0000313" key="2">
    <source>
        <dbReference type="EnsemblMetazoa" id="ASIC008943-PA"/>
    </source>
</evidence>
<evidence type="ECO:0000313" key="3">
    <source>
        <dbReference type="Proteomes" id="UP000030765"/>
    </source>
</evidence>
<dbReference type="EMBL" id="ATLV01016454">
    <property type="status" value="NOT_ANNOTATED_CDS"/>
    <property type="molecule type" value="Genomic_DNA"/>
</dbReference>
<reference evidence="2" key="2">
    <citation type="submission" date="2020-05" db="UniProtKB">
        <authorList>
            <consortium name="EnsemblMetazoa"/>
        </authorList>
    </citation>
    <scope>IDENTIFICATION</scope>
</reference>
<accession>A0A084VTR9</accession>
<dbReference type="VEuPathDB" id="VectorBase:ASIC008943"/>
<dbReference type="EMBL" id="KE525091">
    <property type="protein sequence ID" value="KFB41363.1"/>
    <property type="molecule type" value="Genomic_DNA"/>
</dbReference>
<gene>
    <name evidence="1" type="ORF">ZHAS_00008943</name>
</gene>
<name>A0A084VTR9_ANOSI</name>
<protein>
    <submittedName>
        <fullName evidence="1 2">NAD(FAD)-dependent dehydrogenase</fullName>
    </submittedName>
</protein>
<sequence length="76" mass="8793">MVWTIVERPACFRRDRPIGDGSKKPTVNDVRNRDTYQAAYLPVCSRQEQDDGNGKTRRKFLRLPETPDLAIQTCQL</sequence>
<keyword evidence="3" id="KW-1185">Reference proteome</keyword>
<dbReference type="EnsemblMetazoa" id="ASIC008943-RA">
    <property type="protein sequence ID" value="ASIC008943-PA"/>
    <property type="gene ID" value="ASIC008943"/>
</dbReference>
<organism evidence="1">
    <name type="scientific">Anopheles sinensis</name>
    <name type="common">Mosquito</name>
    <dbReference type="NCBI Taxonomy" id="74873"/>
    <lineage>
        <taxon>Eukaryota</taxon>
        <taxon>Metazoa</taxon>
        <taxon>Ecdysozoa</taxon>
        <taxon>Arthropoda</taxon>
        <taxon>Hexapoda</taxon>
        <taxon>Insecta</taxon>
        <taxon>Pterygota</taxon>
        <taxon>Neoptera</taxon>
        <taxon>Endopterygota</taxon>
        <taxon>Diptera</taxon>
        <taxon>Nematocera</taxon>
        <taxon>Culicoidea</taxon>
        <taxon>Culicidae</taxon>
        <taxon>Anophelinae</taxon>
        <taxon>Anopheles</taxon>
    </lineage>
</organism>
<evidence type="ECO:0000313" key="1">
    <source>
        <dbReference type="EMBL" id="KFB41363.1"/>
    </source>
</evidence>
<reference evidence="1 3" key="1">
    <citation type="journal article" date="2014" name="BMC Genomics">
        <title>Genome sequence of Anopheles sinensis provides insight into genetics basis of mosquito competence for malaria parasites.</title>
        <authorList>
            <person name="Zhou D."/>
            <person name="Zhang D."/>
            <person name="Ding G."/>
            <person name="Shi L."/>
            <person name="Hou Q."/>
            <person name="Ye Y."/>
            <person name="Xu Y."/>
            <person name="Zhou H."/>
            <person name="Xiong C."/>
            <person name="Li S."/>
            <person name="Yu J."/>
            <person name="Hong S."/>
            <person name="Yu X."/>
            <person name="Zou P."/>
            <person name="Chen C."/>
            <person name="Chang X."/>
            <person name="Wang W."/>
            <person name="Lv Y."/>
            <person name="Sun Y."/>
            <person name="Ma L."/>
            <person name="Shen B."/>
            <person name="Zhu C."/>
        </authorList>
    </citation>
    <scope>NUCLEOTIDE SEQUENCE [LARGE SCALE GENOMIC DNA]</scope>
</reference>
<dbReference type="Proteomes" id="UP000030765">
    <property type="component" value="Unassembled WGS sequence"/>
</dbReference>
<dbReference type="AlphaFoldDB" id="A0A084VTR9"/>